<reference evidence="1" key="1">
    <citation type="journal article" date="2015" name="Nature">
        <title>Complex archaea that bridge the gap between prokaryotes and eukaryotes.</title>
        <authorList>
            <person name="Spang A."/>
            <person name="Saw J.H."/>
            <person name="Jorgensen S.L."/>
            <person name="Zaremba-Niedzwiedzka K."/>
            <person name="Martijn J."/>
            <person name="Lind A.E."/>
            <person name="van Eijk R."/>
            <person name="Schleper C."/>
            <person name="Guy L."/>
            <person name="Ettema T.J."/>
        </authorList>
    </citation>
    <scope>NUCLEOTIDE SEQUENCE</scope>
</reference>
<organism evidence="1">
    <name type="scientific">marine sediment metagenome</name>
    <dbReference type="NCBI Taxonomy" id="412755"/>
    <lineage>
        <taxon>unclassified sequences</taxon>
        <taxon>metagenomes</taxon>
        <taxon>ecological metagenomes</taxon>
    </lineage>
</organism>
<evidence type="ECO:0000313" key="1">
    <source>
        <dbReference type="EMBL" id="KKM03691.1"/>
    </source>
</evidence>
<protein>
    <submittedName>
        <fullName evidence="1">Uncharacterized protein</fullName>
    </submittedName>
</protein>
<feature type="non-terminal residue" evidence="1">
    <location>
        <position position="1"/>
    </location>
</feature>
<name>A0A0F9JCW3_9ZZZZ</name>
<sequence length="65" mass="7721">LRRRNSMFEITPHTLHMLNQIVAKLPDDVPTFRCIPITEFEKDDVIKICRIFASEMKSYADRKIK</sequence>
<accession>A0A0F9JCW3</accession>
<dbReference type="AlphaFoldDB" id="A0A0F9JCW3"/>
<gene>
    <name evidence="1" type="ORF">LCGC14_1771930</name>
</gene>
<proteinExistence type="predicted"/>
<comment type="caution">
    <text evidence="1">The sequence shown here is derived from an EMBL/GenBank/DDBJ whole genome shotgun (WGS) entry which is preliminary data.</text>
</comment>
<dbReference type="EMBL" id="LAZR01016626">
    <property type="protein sequence ID" value="KKM03691.1"/>
    <property type="molecule type" value="Genomic_DNA"/>
</dbReference>